<comment type="similarity">
    <text evidence="2 9">Belongs to the peptidase M18 family.</text>
</comment>
<dbReference type="GO" id="GO:0006508">
    <property type="term" value="P:proteolysis"/>
    <property type="evidence" value="ECO:0007669"/>
    <property type="project" value="UniProtKB-KW"/>
</dbReference>
<comment type="caution">
    <text evidence="11">The sequence shown here is derived from an EMBL/GenBank/DDBJ whole genome shotgun (WGS) entry which is preliminary data.</text>
</comment>
<evidence type="ECO:0000256" key="2">
    <source>
        <dbReference type="ARBA" id="ARBA00008290"/>
    </source>
</evidence>
<keyword evidence="12" id="KW-1185">Reference proteome</keyword>
<evidence type="ECO:0000313" key="11">
    <source>
        <dbReference type="EMBL" id="EHP46721.1"/>
    </source>
</evidence>
<keyword evidence="4 9" id="KW-0645">Protease</keyword>
<dbReference type="GeneID" id="98069881"/>
<dbReference type="EMBL" id="ADMC01000025">
    <property type="protein sequence ID" value="EHP46721.1"/>
    <property type="molecule type" value="Genomic_DNA"/>
</dbReference>
<dbReference type="SUPFAM" id="SSF101821">
    <property type="entry name" value="Aminopeptidase/glucanase lid domain"/>
    <property type="match status" value="1"/>
</dbReference>
<dbReference type="PANTHER" id="PTHR28570:SF3">
    <property type="entry name" value="ASPARTYL AMINOPEPTIDASE"/>
    <property type="match status" value="1"/>
</dbReference>
<evidence type="ECO:0000256" key="4">
    <source>
        <dbReference type="ARBA" id="ARBA00022670"/>
    </source>
</evidence>
<dbReference type="EC" id="3.4.11.-" evidence="10"/>
<evidence type="ECO:0000256" key="7">
    <source>
        <dbReference type="ARBA" id="ARBA00022833"/>
    </source>
</evidence>
<keyword evidence="6 9" id="KW-0378">Hydrolase</keyword>
<dbReference type="CDD" id="cd05658">
    <property type="entry name" value="M18_DAP"/>
    <property type="match status" value="1"/>
</dbReference>
<evidence type="ECO:0000313" key="12">
    <source>
        <dbReference type="Proteomes" id="UP000004892"/>
    </source>
</evidence>
<name>H1DIV9_9BACT</name>
<gene>
    <name evidence="11" type="ORF">HMPREF9449_02338</name>
</gene>
<dbReference type="eggNOG" id="COG1362">
    <property type="taxonomic scope" value="Bacteria"/>
</dbReference>
<dbReference type="RefSeq" id="WP_009137484.1">
    <property type="nucleotide sequence ID" value="NZ_JH594596.1"/>
</dbReference>
<protein>
    <recommendedName>
        <fullName evidence="10">M18 family aminopeptidase</fullName>
        <ecNumber evidence="10">3.4.11.-</ecNumber>
    </recommendedName>
</protein>
<keyword evidence="7 9" id="KW-0862">Zinc</keyword>
<accession>H1DIV9</accession>
<evidence type="ECO:0000256" key="10">
    <source>
        <dbReference type="RuleBase" id="RU004387"/>
    </source>
</evidence>
<dbReference type="NCBIfam" id="NF002759">
    <property type="entry name" value="PRK02813.1"/>
    <property type="match status" value="1"/>
</dbReference>
<dbReference type="GO" id="GO:0005737">
    <property type="term" value="C:cytoplasm"/>
    <property type="evidence" value="ECO:0007669"/>
    <property type="project" value="UniProtKB-ARBA"/>
</dbReference>
<dbReference type="PANTHER" id="PTHR28570">
    <property type="entry name" value="ASPARTYL AMINOPEPTIDASE"/>
    <property type="match status" value="1"/>
</dbReference>
<dbReference type="InterPro" id="IPR023358">
    <property type="entry name" value="Peptidase_M18_dom2"/>
</dbReference>
<dbReference type="Pfam" id="PF02127">
    <property type="entry name" value="Peptidase_M18"/>
    <property type="match status" value="1"/>
</dbReference>
<keyword evidence="8 9" id="KW-0482">Metalloprotease</keyword>
<evidence type="ECO:0000256" key="9">
    <source>
        <dbReference type="RuleBase" id="RU004386"/>
    </source>
</evidence>
<dbReference type="GO" id="GO:0004177">
    <property type="term" value="F:aminopeptidase activity"/>
    <property type="evidence" value="ECO:0007669"/>
    <property type="project" value="UniProtKB-KW"/>
</dbReference>
<evidence type="ECO:0000256" key="5">
    <source>
        <dbReference type="ARBA" id="ARBA00022723"/>
    </source>
</evidence>
<reference evidence="11 12" key="1">
    <citation type="submission" date="2012-01" db="EMBL/GenBank/DDBJ databases">
        <title>The Genome Sequence of Odoribacter laneus YIT 12061.</title>
        <authorList>
            <consortium name="The Broad Institute Genome Sequencing Platform"/>
            <person name="Earl A."/>
            <person name="Ward D."/>
            <person name="Feldgarden M."/>
            <person name="Gevers D."/>
            <person name="Morotomi M."/>
            <person name="Young S.K."/>
            <person name="Zeng Q."/>
            <person name="Gargeya S."/>
            <person name="Fitzgerald M."/>
            <person name="Haas B."/>
            <person name="Abouelleil A."/>
            <person name="Alvarado L."/>
            <person name="Arachchi H.M."/>
            <person name="Berlin A."/>
            <person name="Chapman S.B."/>
            <person name="Gearin G."/>
            <person name="Goldberg J."/>
            <person name="Griggs A."/>
            <person name="Gujja S."/>
            <person name="Hansen M."/>
            <person name="Heiman D."/>
            <person name="Howarth C."/>
            <person name="Larimer J."/>
            <person name="Lui A."/>
            <person name="MacDonald P.J.P."/>
            <person name="McCowen C."/>
            <person name="Montmayeur A."/>
            <person name="Murphy C."/>
            <person name="Neiman D."/>
            <person name="Pearson M."/>
            <person name="Priest M."/>
            <person name="Roberts A."/>
            <person name="Saif S."/>
            <person name="Shea T."/>
            <person name="Sisk P."/>
            <person name="Stolte C."/>
            <person name="Sykes S."/>
            <person name="Wortman J."/>
            <person name="Nusbaum C."/>
            <person name="Birren B."/>
        </authorList>
    </citation>
    <scope>NUCLEOTIDE SEQUENCE [LARGE SCALE GENOMIC DNA]</scope>
    <source>
        <strain evidence="11 12">YIT 12061</strain>
    </source>
</reference>
<organism evidence="11 12">
    <name type="scientific">Odoribacter laneus YIT 12061</name>
    <dbReference type="NCBI Taxonomy" id="742817"/>
    <lineage>
        <taxon>Bacteria</taxon>
        <taxon>Pseudomonadati</taxon>
        <taxon>Bacteroidota</taxon>
        <taxon>Bacteroidia</taxon>
        <taxon>Bacteroidales</taxon>
        <taxon>Odoribacteraceae</taxon>
        <taxon>Odoribacter</taxon>
    </lineage>
</organism>
<dbReference type="Gene3D" id="2.30.250.10">
    <property type="entry name" value="Aminopeptidase i, Domain 2"/>
    <property type="match status" value="1"/>
</dbReference>
<keyword evidence="5 9" id="KW-0479">Metal-binding</keyword>
<dbReference type="Proteomes" id="UP000004892">
    <property type="component" value="Unassembled WGS sequence"/>
</dbReference>
<evidence type="ECO:0000256" key="1">
    <source>
        <dbReference type="ARBA" id="ARBA00001947"/>
    </source>
</evidence>
<dbReference type="GO" id="GO:0008270">
    <property type="term" value="F:zinc ion binding"/>
    <property type="evidence" value="ECO:0007669"/>
    <property type="project" value="InterPro"/>
</dbReference>
<keyword evidence="3 9" id="KW-0031">Aminopeptidase</keyword>
<dbReference type="Gene3D" id="3.40.630.10">
    <property type="entry name" value="Zn peptidases"/>
    <property type="match status" value="1"/>
</dbReference>
<proteinExistence type="inferred from homology"/>
<sequence length="432" mass="48427">METQAARELIDFINESPTNFHAILNLKKHLLENGFKQLFSGESWNIERGEKYFVTKNHSSLFAFIPGSGDIAENGFKFICAHSDSPTFRIKPHAEMLVEGKYLKLNTEVYGGPILYTWFDRPLSMAGRVMLKSENPLKPITQFVNFKRPLLTIPHLAIHFNRAVNDQGNPLSKQKDMLPVLGMVNEHFEKDNYLLKLIAAEMQIQPEEILDFDLTLYNFEKGCLTGVNQEFISCGKLDDLAMVHAGMKALLDSKECRKTKVLAIFDNEEVGSGTKQGAGSPVLRTIIERIVFNLGGGPEDLYRAIHNSFMISADMAHALHPNYAEKHDPTNHPLMNEGPVIKINANQKYVTDGDSAAVFQTICRLAGVPYQTFVNQSDMAGGSTLGNILLSQMEMRGVDIGNPMWAMHSVRETGGTLDHHYIIQAFTTFYNI</sequence>
<comment type="cofactor">
    <cofactor evidence="1 10">
        <name>Zn(2+)</name>
        <dbReference type="ChEBI" id="CHEBI:29105"/>
    </cofactor>
</comment>
<dbReference type="SUPFAM" id="SSF53187">
    <property type="entry name" value="Zn-dependent exopeptidases"/>
    <property type="match status" value="1"/>
</dbReference>
<dbReference type="InterPro" id="IPR001948">
    <property type="entry name" value="Peptidase_M18"/>
</dbReference>
<evidence type="ECO:0000256" key="3">
    <source>
        <dbReference type="ARBA" id="ARBA00022438"/>
    </source>
</evidence>
<dbReference type="PATRIC" id="fig|742817.3.peg.2503"/>
<dbReference type="HOGENOM" id="CLU_019532_2_0_10"/>
<dbReference type="PRINTS" id="PR00932">
    <property type="entry name" value="AMINO1PTASE"/>
</dbReference>
<dbReference type="AlphaFoldDB" id="H1DIV9"/>
<evidence type="ECO:0000256" key="6">
    <source>
        <dbReference type="ARBA" id="ARBA00022801"/>
    </source>
</evidence>
<dbReference type="GO" id="GO:0008237">
    <property type="term" value="F:metallopeptidase activity"/>
    <property type="evidence" value="ECO:0007669"/>
    <property type="project" value="UniProtKB-KW"/>
</dbReference>
<evidence type="ECO:0000256" key="8">
    <source>
        <dbReference type="ARBA" id="ARBA00023049"/>
    </source>
</evidence>